<evidence type="ECO:0000259" key="1">
    <source>
        <dbReference type="PROSITE" id="PS51186"/>
    </source>
</evidence>
<comment type="caution">
    <text evidence="2">The sequence shown here is derived from an EMBL/GenBank/DDBJ whole genome shotgun (WGS) entry which is preliminary data.</text>
</comment>
<gene>
    <name evidence="2" type="ORF">P4R38_17610</name>
</gene>
<dbReference type="InterPro" id="IPR000182">
    <property type="entry name" value="GNAT_dom"/>
</dbReference>
<accession>A0ABT6CB07</accession>
<keyword evidence="3" id="KW-1185">Reference proteome</keyword>
<dbReference type="Gene3D" id="3.40.630.30">
    <property type="match status" value="1"/>
</dbReference>
<evidence type="ECO:0000313" key="3">
    <source>
        <dbReference type="Proteomes" id="UP001528912"/>
    </source>
</evidence>
<proteinExistence type="predicted"/>
<dbReference type="PROSITE" id="PS51186">
    <property type="entry name" value="GNAT"/>
    <property type="match status" value="1"/>
</dbReference>
<dbReference type="Proteomes" id="UP001528912">
    <property type="component" value="Unassembled WGS sequence"/>
</dbReference>
<feature type="domain" description="N-acetyltransferase" evidence="1">
    <location>
        <begin position="130"/>
        <end position="264"/>
    </location>
</feature>
<sequence>MSRDLPAGWSTDLAILALKGAVVDDRGDHLVVTTPGNPRFHWGNFVLVTEPAAADDAARWMSVFEDAFPHAGWRAIGLTREPGDRTAWTGLGLDLEQDEVLTASTLPRMTPLADGYLARALVSDDDWSQRLRRDVEENDISGVHDPDDFLRFSQDQVRTQRAMSEDGTGAWFGAFDTDGVLVADLGIVSCGRRARYQSVGTQEAHRRRGLAAHLLGVAARWAAERGCEEWVIVTGSENPAGRVYRSVGFAPAAASTSAYRPPPR</sequence>
<reference evidence="2 3" key="1">
    <citation type="submission" date="2023-03" db="EMBL/GenBank/DDBJ databases">
        <title>YIM 133296 draft genome.</title>
        <authorList>
            <person name="Xiong L."/>
        </authorList>
    </citation>
    <scope>NUCLEOTIDE SEQUENCE [LARGE SCALE GENOMIC DNA]</scope>
    <source>
        <strain evidence="2 3">YIM 133296</strain>
    </source>
</reference>
<protein>
    <submittedName>
        <fullName evidence="2">GNAT family N-acetyltransferase</fullName>
    </submittedName>
</protein>
<dbReference type="SUPFAM" id="SSF55729">
    <property type="entry name" value="Acyl-CoA N-acyltransferases (Nat)"/>
    <property type="match status" value="1"/>
</dbReference>
<organism evidence="2 3">
    <name type="scientific">Luteipulveratus flavus</name>
    <dbReference type="NCBI Taxonomy" id="3031728"/>
    <lineage>
        <taxon>Bacteria</taxon>
        <taxon>Bacillati</taxon>
        <taxon>Actinomycetota</taxon>
        <taxon>Actinomycetes</taxon>
        <taxon>Micrococcales</taxon>
        <taxon>Dermacoccaceae</taxon>
        <taxon>Luteipulveratus</taxon>
    </lineage>
</organism>
<dbReference type="InterPro" id="IPR016181">
    <property type="entry name" value="Acyl_CoA_acyltransferase"/>
</dbReference>
<dbReference type="EMBL" id="JAROAV010000048">
    <property type="protein sequence ID" value="MDF8266069.1"/>
    <property type="molecule type" value="Genomic_DNA"/>
</dbReference>
<dbReference type="RefSeq" id="WP_277193300.1">
    <property type="nucleotide sequence ID" value="NZ_JAROAV010000048.1"/>
</dbReference>
<dbReference type="CDD" id="cd04301">
    <property type="entry name" value="NAT_SF"/>
    <property type="match status" value="1"/>
</dbReference>
<name>A0ABT6CB07_9MICO</name>
<dbReference type="Pfam" id="PF00583">
    <property type="entry name" value="Acetyltransf_1"/>
    <property type="match status" value="1"/>
</dbReference>
<evidence type="ECO:0000313" key="2">
    <source>
        <dbReference type="EMBL" id="MDF8266069.1"/>
    </source>
</evidence>